<name>A0A7J7YMM3_PIPKU</name>
<dbReference type="AlphaFoldDB" id="A0A7J7YMM3"/>
<organism evidence="1 2">
    <name type="scientific">Pipistrellus kuhlii</name>
    <name type="common">Kuhl's pipistrelle</name>
    <dbReference type="NCBI Taxonomy" id="59472"/>
    <lineage>
        <taxon>Eukaryota</taxon>
        <taxon>Metazoa</taxon>
        <taxon>Chordata</taxon>
        <taxon>Craniata</taxon>
        <taxon>Vertebrata</taxon>
        <taxon>Euteleostomi</taxon>
        <taxon>Mammalia</taxon>
        <taxon>Eutheria</taxon>
        <taxon>Laurasiatheria</taxon>
        <taxon>Chiroptera</taxon>
        <taxon>Yangochiroptera</taxon>
        <taxon>Vespertilionidae</taxon>
        <taxon>Pipistrellus</taxon>
    </lineage>
</organism>
<accession>A0A7J7YMM3</accession>
<evidence type="ECO:0000313" key="2">
    <source>
        <dbReference type="Proteomes" id="UP000558488"/>
    </source>
</evidence>
<proteinExistence type="predicted"/>
<evidence type="ECO:0000313" key="1">
    <source>
        <dbReference type="EMBL" id="KAF6363059.1"/>
    </source>
</evidence>
<keyword evidence="2" id="KW-1185">Reference proteome</keyword>
<sequence length="128" mass="14221">MCHSSMVSQALWAHPTRWSVFLCSREKPLASNVNSPLSKPGSKGYILECSNLHHHNIIITTVLSGTVLHMQSHLIFSATPLAQGQYSNQQMCTLPPISPKEKGLQTRPLQAPWMFDSALFSSWSYGLV</sequence>
<protein>
    <submittedName>
        <fullName evidence="1">Uncharacterized protein</fullName>
    </submittedName>
</protein>
<dbReference type="Proteomes" id="UP000558488">
    <property type="component" value="Unassembled WGS sequence"/>
</dbReference>
<comment type="caution">
    <text evidence="1">The sequence shown here is derived from an EMBL/GenBank/DDBJ whole genome shotgun (WGS) entry which is preliminary data.</text>
</comment>
<dbReference type="EMBL" id="JACAGB010000005">
    <property type="protein sequence ID" value="KAF6363059.1"/>
    <property type="molecule type" value="Genomic_DNA"/>
</dbReference>
<reference evidence="1 2" key="1">
    <citation type="journal article" date="2020" name="Nature">
        <title>Six reference-quality genomes reveal evolution of bat adaptations.</title>
        <authorList>
            <person name="Jebb D."/>
            <person name="Huang Z."/>
            <person name="Pippel M."/>
            <person name="Hughes G.M."/>
            <person name="Lavrichenko K."/>
            <person name="Devanna P."/>
            <person name="Winkler S."/>
            <person name="Jermiin L.S."/>
            <person name="Skirmuntt E.C."/>
            <person name="Katzourakis A."/>
            <person name="Burkitt-Gray L."/>
            <person name="Ray D.A."/>
            <person name="Sullivan K.A.M."/>
            <person name="Roscito J.G."/>
            <person name="Kirilenko B.M."/>
            <person name="Davalos L.M."/>
            <person name="Corthals A.P."/>
            <person name="Power M.L."/>
            <person name="Jones G."/>
            <person name="Ransome R.D."/>
            <person name="Dechmann D.K.N."/>
            <person name="Locatelli A.G."/>
            <person name="Puechmaille S.J."/>
            <person name="Fedrigo O."/>
            <person name="Jarvis E.D."/>
            <person name="Hiller M."/>
            <person name="Vernes S.C."/>
            <person name="Myers E.W."/>
            <person name="Teeling E.C."/>
        </authorList>
    </citation>
    <scope>NUCLEOTIDE SEQUENCE [LARGE SCALE GENOMIC DNA]</scope>
    <source>
        <strain evidence="1">MPipKuh1</strain>
        <tissue evidence="1">Flight muscle</tissue>
    </source>
</reference>
<gene>
    <name evidence="1" type="ORF">mPipKuh1_010059</name>
</gene>